<evidence type="ECO:0000313" key="2">
    <source>
        <dbReference type="Proteomes" id="UP000031518"/>
    </source>
</evidence>
<protein>
    <submittedName>
        <fullName evidence="1">Uncharacterized protein</fullName>
    </submittedName>
</protein>
<keyword evidence="2" id="KW-1185">Reference proteome</keyword>
<dbReference type="AlphaFoldDB" id="A0A0B6WUJ1"/>
<reference evidence="1 2" key="2">
    <citation type="submission" date="2015-01" db="EMBL/GenBank/DDBJ databases">
        <title>Complete genome sequence of Pyrinomonas methylaliphatogenes type strain K22T.</title>
        <authorList>
            <person name="Lee K.C.Y."/>
            <person name="Power J.F."/>
            <person name="Dunfield P.F."/>
            <person name="Morgan X.C."/>
            <person name="Huttenhower C."/>
            <person name="Stott M.B."/>
        </authorList>
    </citation>
    <scope>NUCLEOTIDE SEQUENCE [LARGE SCALE GENOMIC DNA]</scope>
    <source>
        <strain evidence="1 2">K22</strain>
    </source>
</reference>
<proteinExistence type="predicted"/>
<sequence length="100" mass="11180">MKYNEESGDLVGTELLLISGAGTKAIIYTSSEGGFIPYAAYDLSISRDWLRFKIFADADQASYSARRFGEKLILWREGAANQSKIVLFSKWGSCVKEQDK</sequence>
<evidence type="ECO:0000313" key="1">
    <source>
        <dbReference type="EMBL" id="CDM64903.1"/>
    </source>
</evidence>
<gene>
    <name evidence="1" type="ORF">PYK22_00898</name>
</gene>
<dbReference type="OrthoDB" id="5954061at2"/>
<accession>A0A0B6WUJ1</accession>
<reference evidence="1 2" key="1">
    <citation type="submission" date="2013-12" db="EMBL/GenBank/DDBJ databases">
        <authorList>
            <person name="Stott M."/>
        </authorList>
    </citation>
    <scope>NUCLEOTIDE SEQUENCE [LARGE SCALE GENOMIC DNA]</scope>
    <source>
        <strain evidence="1 2">K22</strain>
    </source>
</reference>
<name>A0A0B6WUJ1_9BACT</name>
<dbReference type="RefSeq" id="WP_157770672.1">
    <property type="nucleotide sequence ID" value="NZ_CBXV010000003.1"/>
</dbReference>
<dbReference type="Proteomes" id="UP000031518">
    <property type="component" value="Unassembled WGS sequence"/>
</dbReference>
<dbReference type="EMBL" id="CBXV010000003">
    <property type="protein sequence ID" value="CDM64903.1"/>
    <property type="molecule type" value="Genomic_DNA"/>
</dbReference>
<organism evidence="1 2">
    <name type="scientific">Pyrinomonas methylaliphatogenes</name>
    <dbReference type="NCBI Taxonomy" id="454194"/>
    <lineage>
        <taxon>Bacteria</taxon>
        <taxon>Pseudomonadati</taxon>
        <taxon>Acidobacteriota</taxon>
        <taxon>Blastocatellia</taxon>
        <taxon>Blastocatellales</taxon>
        <taxon>Pyrinomonadaceae</taxon>
        <taxon>Pyrinomonas</taxon>
    </lineage>
</organism>